<dbReference type="GO" id="GO:0005680">
    <property type="term" value="C:anaphase-promoting complex"/>
    <property type="evidence" value="ECO:0007669"/>
    <property type="project" value="InterPro"/>
</dbReference>
<name>A0A316Z4G2_9BASI</name>
<dbReference type="EMBL" id="KZ819301">
    <property type="protein sequence ID" value="PWN95974.1"/>
    <property type="molecule type" value="Genomic_DNA"/>
</dbReference>
<keyword evidence="1" id="KW-0833">Ubl conjugation pathway</keyword>
<gene>
    <name evidence="3" type="ORF">FA09DRAFT_331581</name>
</gene>
<dbReference type="RefSeq" id="XP_025596253.1">
    <property type="nucleotide sequence ID" value="XM_025743083.1"/>
</dbReference>
<keyword evidence="4" id="KW-1185">Reference proteome</keyword>
<evidence type="ECO:0000256" key="1">
    <source>
        <dbReference type="ARBA" id="ARBA00022786"/>
    </source>
</evidence>
<protein>
    <submittedName>
        <fullName evidence="3">Uncharacterized protein</fullName>
    </submittedName>
</protein>
<feature type="compositionally biased region" description="Low complexity" evidence="2">
    <location>
        <begin position="33"/>
        <end position="48"/>
    </location>
</feature>
<proteinExistence type="predicted"/>
<sequence>MIRRPPTALELTSADVDELRAQRHKAIVPRETASPGGSDASAAAAAGAQDEESGSVREHPADAAERQRFAASANERIHGAA</sequence>
<dbReference type="GeneID" id="37270627"/>
<dbReference type="AlphaFoldDB" id="A0A316Z4G2"/>
<dbReference type="GO" id="GO:0031145">
    <property type="term" value="P:anaphase-promoting complex-dependent catabolic process"/>
    <property type="evidence" value="ECO:0007669"/>
    <property type="project" value="InterPro"/>
</dbReference>
<dbReference type="Proteomes" id="UP000245946">
    <property type="component" value="Unassembled WGS sequence"/>
</dbReference>
<organism evidence="3 4">
    <name type="scientific">Tilletiopsis washingtonensis</name>
    <dbReference type="NCBI Taxonomy" id="58919"/>
    <lineage>
        <taxon>Eukaryota</taxon>
        <taxon>Fungi</taxon>
        <taxon>Dikarya</taxon>
        <taxon>Basidiomycota</taxon>
        <taxon>Ustilaginomycotina</taxon>
        <taxon>Exobasidiomycetes</taxon>
        <taxon>Entylomatales</taxon>
        <taxon>Entylomatales incertae sedis</taxon>
        <taxon>Tilletiopsis</taxon>
    </lineage>
</organism>
<evidence type="ECO:0000313" key="3">
    <source>
        <dbReference type="EMBL" id="PWN95974.1"/>
    </source>
</evidence>
<reference evidence="3 4" key="1">
    <citation type="journal article" date="2018" name="Mol. Biol. Evol.">
        <title>Broad Genomic Sampling Reveals a Smut Pathogenic Ancestry of the Fungal Clade Ustilaginomycotina.</title>
        <authorList>
            <person name="Kijpornyongpan T."/>
            <person name="Mondo S.J."/>
            <person name="Barry K."/>
            <person name="Sandor L."/>
            <person name="Lee J."/>
            <person name="Lipzen A."/>
            <person name="Pangilinan J."/>
            <person name="LaButti K."/>
            <person name="Hainaut M."/>
            <person name="Henrissat B."/>
            <person name="Grigoriev I.V."/>
            <person name="Spatafora J.W."/>
            <person name="Aime M.C."/>
        </authorList>
    </citation>
    <scope>NUCLEOTIDE SEQUENCE [LARGE SCALE GENOMIC DNA]</scope>
    <source>
        <strain evidence="3 4">MCA 4186</strain>
    </source>
</reference>
<evidence type="ECO:0000313" key="4">
    <source>
        <dbReference type="Proteomes" id="UP000245946"/>
    </source>
</evidence>
<accession>A0A316Z4G2</accession>
<dbReference type="Pfam" id="PF10471">
    <property type="entry name" value="ANAPC_CDC26"/>
    <property type="match status" value="1"/>
</dbReference>
<dbReference type="InterPro" id="IPR018860">
    <property type="entry name" value="APC_suCDC26"/>
</dbReference>
<evidence type="ECO:0000256" key="2">
    <source>
        <dbReference type="SAM" id="MobiDB-lite"/>
    </source>
</evidence>
<feature type="compositionally biased region" description="Basic and acidic residues" evidence="2">
    <location>
        <begin position="54"/>
        <end position="68"/>
    </location>
</feature>
<feature type="region of interest" description="Disordered" evidence="2">
    <location>
        <begin position="24"/>
        <end position="81"/>
    </location>
</feature>